<gene>
    <name evidence="1" type="ORF">DXV75_07300</name>
</gene>
<comment type="caution">
    <text evidence="1">The sequence shown here is derived from an EMBL/GenBank/DDBJ whole genome shotgun (WGS) entry which is preliminary data.</text>
</comment>
<organism evidence="1 2">
    <name type="scientific">Alteromonas aestuariivivens</name>
    <dbReference type="NCBI Taxonomy" id="1938339"/>
    <lineage>
        <taxon>Bacteria</taxon>
        <taxon>Pseudomonadati</taxon>
        <taxon>Pseudomonadota</taxon>
        <taxon>Gammaproteobacteria</taxon>
        <taxon>Alteromonadales</taxon>
        <taxon>Alteromonadaceae</taxon>
        <taxon>Alteromonas/Salinimonas group</taxon>
        <taxon>Alteromonas</taxon>
    </lineage>
</organism>
<dbReference type="Proteomes" id="UP000256561">
    <property type="component" value="Unassembled WGS sequence"/>
</dbReference>
<reference evidence="2" key="1">
    <citation type="submission" date="2018-08" db="EMBL/GenBank/DDBJ databases">
        <authorList>
            <person name="Zhang J."/>
            <person name="Du Z.-J."/>
        </authorList>
    </citation>
    <scope>NUCLEOTIDE SEQUENCE [LARGE SCALE GENOMIC DNA]</scope>
    <source>
        <strain evidence="2">KCTC 52655</strain>
    </source>
</reference>
<dbReference type="EMBL" id="QRHA01000004">
    <property type="protein sequence ID" value="RDV26786.1"/>
    <property type="molecule type" value="Genomic_DNA"/>
</dbReference>
<dbReference type="AlphaFoldDB" id="A0A3D8M9X7"/>
<sequence length="85" mass="9354">MNVSFYPKLPRQREYGQHLLLLLACLVTFALAFVSEVACVSWKPCVASVSSDGTVQKVARNSHTEKNLFRPGLKPASSEAGKNIF</sequence>
<evidence type="ECO:0000313" key="2">
    <source>
        <dbReference type="Proteomes" id="UP000256561"/>
    </source>
</evidence>
<evidence type="ECO:0000313" key="1">
    <source>
        <dbReference type="EMBL" id="RDV26786.1"/>
    </source>
</evidence>
<keyword evidence="2" id="KW-1185">Reference proteome</keyword>
<name>A0A3D8M9X7_9ALTE</name>
<accession>A0A3D8M9X7</accession>
<proteinExistence type="predicted"/>
<protein>
    <submittedName>
        <fullName evidence="1">Uncharacterized protein</fullName>
    </submittedName>
</protein>